<dbReference type="EMBL" id="JAWLUM010000001">
    <property type="protein sequence ID" value="MDV7132634.1"/>
    <property type="molecule type" value="Genomic_DNA"/>
</dbReference>
<dbReference type="PROSITE" id="PS51729">
    <property type="entry name" value="GNAT_YJDJ"/>
    <property type="match status" value="1"/>
</dbReference>
<protein>
    <submittedName>
        <fullName evidence="2 3">N-acetyltransferase</fullName>
        <ecNumber evidence="2">2.3.1.-</ecNumber>
    </submittedName>
</protein>
<evidence type="ECO:0000313" key="2">
    <source>
        <dbReference type="EMBL" id="MDV7132634.1"/>
    </source>
</evidence>
<dbReference type="PANTHER" id="PTHR31435:SF10">
    <property type="entry name" value="BSR4717 PROTEIN"/>
    <property type="match status" value="1"/>
</dbReference>
<evidence type="ECO:0000313" key="6">
    <source>
        <dbReference type="Proteomes" id="UP000274762"/>
    </source>
</evidence>
<keyword evidence="3" id="KW-0808">Transferase</keyword>
<dbReference type="EMBL" id="RBKV01000001">
    <property type="protein sequence ID" value="RKR94099.1"/>
    <property type="molecule type" value="Genomic_DNA"/>
</dbReference>
<dbReference type="SUPFAM" id="SSF55729">
    <property type="entry name" value="Acyl-CoA N-acyltransferases (Nat)"/>
    <property type="match status" value="1"/>
</dbReference>
<dbReference type="Proteomes" id="UP000274762">
    <property type="component" value="Unassembled WGS sequence"/>
</dbReference>
<comment type="caution">
    <text evidence="3">The sequence shown here is derived from an EMBL/GenBank/DDBJ whole genome shotgun (WGS) entry which is preliminary data.</text>
</comment>
<feature type="domain" description="N-acetyltransferase" evidence="1">
    <location>
        <begin position="7"/>
        <end position="93"/>
    </location>
</feature>
<dbReference type="Gene3D" id="3.40.630.30">
    <property type="match status" value="1"/>
</dbReference>
<accession>A0A2G3PHJ9</accession>
<dbReference type="RefSeq" id="WP_023961312.1">
    <property type="nucleotide sequence ID" value="NZ_CBCRXS010000010.1"/>
</dbReference>
<organism evidence="3 5">
    <name type="scientific">Williamsia marianensis</name>
    <dbReference type="NCBI Taxonomy" id="85044"/>
    <lineage>
        <taxon>Bacteria</taxon>
        <taxon>Bacillati</taxon>
        <taxon>Actinomycetota</taxon>
        <taxon>Actinomycetes</taxon>
        <taxon>Mycobacteriales</taxon>
        <taxon>Nocardiaceae</taxon>
        <taxon>Williamsia</taxon>
    </lineage>
</organism>
<evidence type="ECO:0000313" key="3">
    <source>
        <dbReference type="EMBL" id="PHV65289.1"/>
    </source>
</evidence>
<dbReference type="EC" id="2.3.1.-" evidence="2"/>
<dbReference type="InterPro" id="IPR016181">
    <property type="entry name" value="Acyl_CoA_acyltransferase"/>
</dbReference>
<accession>A0A495K0X1</accession>
<sequence length="97" mass="11104">MANIRVTHSQAQERYEIFDGEQYVGYLDYVSEPEQVVLTHTVVLDQFSGKGYAGHLVKYVLDDIERSGKKVVPLCSYVGYFIEQHPQYAPMATEVTR</sequence>
<gene>
    <name evidence="3" type="ORF">CSW57_15945</name>
    <name evidence="4" type="ORF">DFJ75_0890</name>
    <name evidence="2" type="ORF">R4198_02930</name>
</gene>
<dbReference type="InterPro" id="IPR031165">
    <property type="entry name" value="GNAT_YJDJ"/>
</dbReference>
<reference evidence="4 6" key="2">
    <citation type="submission" date="2018-10" db="EMBL/GenBank/DDBJ databases">
        <title>Sequencing the genomes of 1000 actinobacteria strains.</title>
        <authorList>
            <person name="Klenk H.-P."/>
        </authorList>
    </citation>
    <scope>NUCLEOTIDE SEQUENCE [LARGE SCALE GENOMIC DNA]</scope>
    <source>
        <strain evidence="4 6">DSM 44343</strain>
    </source>
</reference>
<keyword evidence="7" id="KW-1185">Reference proteome</keyword>
<dbReference type="AlphaFoldDB" id="A0A2G3PHJ9"/>
<name>A0A2G3PHJ9_WILMA</name>
<dbReference type="GO" id="GO:0016746">
    <property type="term" value="F:acyltransferase activity"/>
    <property type="evidence" value="ECO:0007669"/>
    <property type="project" value="UniProtKB-KW"/>
</dbReference>
<evidence type="ECO:0000313" key="7">
    <source>
        <dbReference type="Proteomes" id="UP001185792"/>
    </source>
</evidence>
<dbReference type="InterPro" id="IPR045057">
    <property type="entry name" value="Gcn5-rel_NAT"/>
</dbReference>
<dbReference type="PANTHER" id="PTHR31435">
    <property type="entry name" value="PROTEIN NATD1"/>
    <property type="match status" value="1"/>
</dbReference>
<dbReference type="EMBL" id="PEBD01000010">
    <property type="protein sequence ID" value="PHV65289.1"/>
    <property type="molecule type" value="Genomic_DNA"/>
</dbReference>
<evidence type="ECO:0000313" key="4">
    <source>
        <dbReference type="EMBL" id="RKR94099.1"/>
    </source>
</evidence>
<dbReference type="Proteomes" id="UP000225108">
    <property type="component" value="Unassembled WGS sequence"/>
</dbReference>
<evidence type="ECO:0000259" key="1">
    <source>
        <dbReference type="PROSITE" id="PS51729"/>
    </source>
</evidence>
<evidence type="ECO:0000313" key="5">
    <source>
        <dbReference type="Proteomes" id="UP000225108"/>
    </source>
</evidence>
<keyword evidence="2" id="KW-0012">Acyltransferase</keyword>
<proteinExistence type="predicted"/>
<dbReference type="OrthoDB" id="5405911at2"/>
<dbReference type="Proteomes" id="UP001185792">
    <property type="component" value="Unassembled WGS sequence"/>
</dbReference>
<dbReference type="Pfam" id="PF14542">
    <property type="entry name" value="Acetyltransf_CG"/>
    <property type="match status" value="1"/>
</dbReference>
<reference evidence="3 5" key="1">
    <citation type="submission" date="2017-10" db="EMBL/GenBank/DDBJ databases">
        <title>The draft genome sequence of Williamsia sp. BULT 1.1 isolated from the semi-arid grassland soils from South Africa.</title>
        <authorList>
            <person name="Kabwe M.H."/>
            <person name="Govender N."/>
            <person name="Mutseka Lunga P."/>
            <person name="Vikram S."/>
            <person name="Makhalanyane T.P."/>
        </authorList>
    </citation>
    <scope>NUCLEOTIDE SEQUENCE [LARGE SCALE GENOMIC DNA]</scope>
    <source>
        <strain evidence="3 5">BULT 1.1</strain>
    </source>
</reference>
<reference evidence="2 7" key="3">
    <citation type="submission" date="2023-10" db="EMBL/GenBank/DDBJ databases">
        <title>Development of a sustainable strategy for remediation of hydrocarbon-contaminated territories based on the waste exchange concept.</title>
        <authorList>
            <person name="Krivoruchko A."/>
        </authorList>
    </citation>
    <scope>NUCLEOTIDE SEQUENCE [LARGE SCALE GENOMIC DNA]</scope>
    <source>
        <strain evidence="2 7">IEGM 1236</strain>
    </source>
</reference>